<dbReference type="GO" id="GO:0008408">
    <property type="term" value="F:3'-5' exonuclease activity"/>
    <property type="evidence" value="ECO:0007669"/>
    <property type="project" value="InterPro"/>
</dbReference>
<dbReference type="InterPro" id="IPR004622">
    <property type="entry name" value="DNA_pol_HolB"/>
</dbReference>
<dbReference type="NCBIfam" id="TIGR00678">
    <property type="entry name" value="holB"/>
    <property type="match status" value="1"/>
</dbReference>
<dbReference type="GO" id="GO:0003887">
    <property type="term" value="F:DNA-directed DNA polymerase activity"/>
    <property type="evidence" value="ECO:0007669"/>
    <property type="project" value="UniProtKB-EC"/>
</dbReference>
<dbReference type="InterPro" id="IPR050238">
    <property type="entry name" value="DNA_Rep/Repair_Clamp_Loader"/>
</dbReference>
<dbReference type="PANTHER" id="PTHR11669">
    <property type="entry name" value="REPLICATION FACTOR C / DNA POLYMERASE III GAMMA-TAU SUBUNIT"/>
    <property type="match status" value="1"/>
</dbReference>
<dbReference type="Pfam" id="PF13177">
    <property type="entry name" value="DNA_pol3_delta2"/>
    <property type="match status" value="1"/>
</dbReference>
<dbReference type="InterPro" id="IPR027417">
    <property type="entry name" value="P-loop_NTPase"/>
</dbReference>
<keyword evidence="1" id="KW-0808">Transferase</keyword>
<dbReference type="Gene3D" id="3.40.50.300">
    <property type="entry name" value="P-loop containing nucleotide triphosphate hydrolases"/>
    <property type="match status" value="1"/>
</dbReference>
<dbReference type="EMBL" id="PQSP01000006">
    <property type="protein sequence ID" value="RUS66137.1"/>
    <property type="molecule type" value="Genomic_DNA"/>
</dbReference>
<keyword evidence="1" id="KW-0548">Nucleotidyltransferase</keyword>
<dbReference type="EC" id="2.7.7.7" evidence="1"/>
<organism evidence="1 2">
    <name type="scientific">Saezia sanguinis</name>
    <dbReference type="NCBI Taxonomy" id="1965230"/>
    <lineage>
        <taxon>Bacteria</taxon>
        <taxon>Pseudomonadati</taxon>
        <taxon>Pseudomonadota</taxon>
        <taxon>Betaproteobacteria</taxon>
        <taxon>Burkholderiales</taxon>
        <taxon>Saeziaceae</taxon>
        <taxon>Saezia</taxon>
    </lineage>
</organism>
<reference evidence="1 2" key="1">
    <citation type="submission" date="2018-01" db="EMBL/GenBank/DDBJ databases">
        <title>Saezia sanguinis gen. nov., sp. nov., in the order Burkholderiales isolated from human blood.</title>
        <authorList>
            <person name="Medina-Pascual M.J."/>
            <person name="Valdezate S."/>
            <person name="Monzon S."/>
            <person name="Cuesta I."/>
            <person name="Carrasco G."/>
            <person name="Villalon P."/>
            <person name="Saez-Nieto J.A."/>
        </authorList>
    </citation>
    <scope>NUCLEOTIDE SEQUENCE [LARGE SCALE GENOMIC DNA]</scope>
    <source>
        <strain evidence="1 2">CNM695-12</strain>
    </source>
</reference>
<dbReference type="PANTHER" id="PTHR11669:SF8">
    <property type="entry name" value="DNA POLYMERASE III SUBUNIT DELTA"/>
    <property type="match status" value="1"/>
</dbReference>
<gene>
    <name evidence="1" type="primary">holB</name>
    <name evidence="1" type="ORF">CUZ56_02215</name>
</gene>
<dbReference type="GO" id="GO:0006261">
    <property type="term" value="P:DNA-templated DNA replication"/>
    <property type="evidence" value="ECO:0007669"/>
    <property type="project" value="TreeGrafter"/>
</dbReference>
<dbReference type="RefSeq" id="WP_126980399.1">
    <property type="nucleotide sequence ID" value="NZ_PQSP01000006.1"/>
</dbReference>
<protein>
    <submittedName>
        <fullName evidence="1">DNA polymerase III subunit delta</fullName>
        <ecNumber evidence="1">2.7.7.7</ecNumber>
    </submittedName>
</protein>
<keyword evidence="2" id="KW-1185">Reference proteome</keyword>
<sequence>MAAGNEDMQPAQLAPWISRQLQALVQRQGHAWLLAGPGGLNQFDLALALARAWLCDSPQGGVACGHCESCHMVKAHTHPDLRVLLPQELALALHWGEEEPEAAGSDDKKRKPSKEIRIEALRSMIEFTQRTAARRPGQVVVIYPAERMNTVSANTLLKTLEEPPGHTRFILVSENAQRLLPTIRSRCQVYQMHWPEPAEALAWLEQQGVEAPQVLLAAAGGRPALAVQLVEQGMTAQKWQQIPRGLAQGQMAVLEDMTPAQMLDTVGKLCHDLLAVQTGATPRFFDLKHLPQKVNRPLVLAWSQEIMQASRKAEHPWNATLYAQALLSRAQQVLSG</sequence>
<evidence type="ECO:0000313" key="2">
    <source>
        <dbReference type="Proteomes" id="UP000286947"/>
    </source>
</evidence>
<name>A0A433SBM5_9BURK</name>
<dbReference type="GO" id="GO:0009360">
    <property type="term" value="C:DNA polymerase III complex"/>
    <property type="evidence" value="ECO:0007669"/>
    <property type="project" value="TreeGrafter"/>
</dbReference>
<accession>A0A433SBM5</accession>
<comment type="caution">
    <text evidence="1">The sequence shown here is derived from an EMBL/GenBank/DDBJ whole genome shotgun (WGS) entry which is preliminary data.</text>
</comment>
<dbReference type="OrthoDB" id="9811073at2"/>
<dbReference type="SUPFAM" id="SSF52540">
    <property type="entry name" value="P-loop containing nucleoside triphosphate hydrolases"/>
    <property type="match status" value="1"/>
</dbReference>
<dbReference type="Proteomes" id="UP000286947">
    <property type="component" value="Unassembled WGS sequence"/>
</dbReference>
<evidence type="ECO:0000313" key="1">
    <source>
        <dbReference type="EMBL" id="RUS66137.1"/>
    </source>
</evidence>
<dbReference type="AlphaFoldDB" id="A0A433SBM5"/>
<proteinExistence type="predicted"/>